<accession>A0A6P7TE54</accession>
<sequence>MLEEKAAEDYIKEVGVDDKNAYSRNFTAHQKGISREEMTKSYSDWIMNGKYEEDLGPNRYRGPIYASQALANLYEENVRPSTRVLDVAAGSGFLGEKLASLNFKNIDALDPSAAMLEKAKVKGVYTNFYCKYFDKDIDIPNDSYDALVICGGMGEGHIPADAVPKMIDLVKKGGHVVIVMRKEYLTYVLDYKDKLLPLFHRLEEEKKWKMISDKEVSNYSFNKTGIVFIFSVL</sequence>
<dbReference type="RefSeq" id="XP_036368044.1">
    <property type="nucleotide sequence ID" value="XM_036512151.1"/>
</dbReference>
<dbReference type="RefSeq" id="XP_036368045.1">
    <property type="nucleotide sequence ID" value="XM_036512152.1"/>
</dbReference>
<evidence type="ECO:0000313" key="5">
    <source>
        <dbReference type="RefSeq" id="XP_036368044.1"/>
    </source>
</evidence>
<dbReference type="RefSeq" id="XP_036368046.1">
    <property type="nucleotide sequence ID" value="XM_036512153.1"/>
</dbReference>
<dbReference type="RefSeq" id="XP_029649439.1">
    <property type="nucleotide sequence ID" value="XM_029793579.2"/>
</dbReference>
<feature type="domain" description="Methyltransferase" evidence="1">
    <location>
        <begin position="84"/>
        <end position="174"/>
    </location>
</feature>
<evidence type="ECO:0000313" key="3">
    <source>
        <dbReference type="RefSeq" id="XP_029649439.1"/>
    </source>
</evidence>
<organism evidence="2 3">
    <name type="scientific">Octopus sinensis</name>
    <name type="common">East Asian common octopus</name>
    <dbReference type="NCBI Taxonomy" id="2607531"/>
    <lineage>
        <taxon>Eukaryota</taxon>
        <taxon>Metazoa</taxon>
        <taxon>Spiralia</taxon>
        <taxon>Lophotrochozoa</taxon>
        <taxon>Mollusca</taxon>
        <taxon>Cephalopoda</taxon>
        <taxon>Coleoidea</taxon>
        <taxon>Octopodiformes</taxon>
        <taxon>Octopoda</taxon>
        <taxon>Incirrata</taxon>
        <taxon>Octopodidae</taxon>
        <taxon>Octopus</taxon>
    </lineage>
</organism>
<protein>
    <submittedName>
        <fullName evidence="3 4">Uncharacterized protein LOC115223152</fullName>
    </submittedName>
</protein>
<dbReference type="InterPro" id="IPR029063">
    <property type="entry name" value="SAM-dependent_MTases_sf"/>
</dbReference>
<dbReference type="CDD" id="cd02440">
    <property type="entry name" value="AdoMet_MTases"/>
    <property type="match status" value="1"/>
</dbReference>
<dbReference type="AlphaFoldDB" id="A0A6P7TE54"/>
<proteinExistence type="predicted"/>
<evidence type="ECO:0000313" key="7">
    <source>
        <dbReference type="RefSeq" id="XP_036368046.1"/>
    </source>
</evidence>
<dbReference type="KEGG" id="osn:115223152"/>
<dbReference type="RefSeq" id="XP_036368043.1">
    <property type="nucleotide sequence ID" value="XM_036512150.1"/>
</dbReference>
<evidence type="ECO:0000313" key="2">
    <source>
        <dbReference type="Proteomes" id="UP000515154"/>
    </source>
</evidence>
<keyword evidence="2" id="KW-1185">Reference proteome</keyword>
<dbReference type="Proteomes" id="UP000515154">
    <property type="component" value="Linkage group LG22"/>
</dbReference>
<dbReference type="Pfam" id="PF13649">
    <property type="entry name" value="Methyltransf_25"/>
    <property type="match status" value="1"/>
</dbReference>
<evidence type="ECO:0000259" key="1">
    <source>
        <dbReference type="Pfam" id="PF13649"/>
    </source>
</evidence>
<dbReference type="InterPro" id="IPR041698">
    <property type="entry name" value="Methyltransf_25"/>
</dbReference>
<reference evidence="3 4" key="1">
    <citation type="submission" date="2025-08" db="UniProtKB">
        <authorList>
            <consortium name="RefSeq"/>
        </authorList>
    </citation>
    <scope>IDENTIFICATION</scope>
</reference>
<dbReference type="Gene3D" id="3.40.50.150">
    <property type="entry name" value="Vaccinia Virus protein VP39"/>
    <property type="match status" value="1"/>
</dbReference>
<gene>
    <name evidence="3 4 5 6 7" type="primary">LOC115223152</name>
</gene>
<name>A0A6P7TE54_9MOLL</name>
<evidence type="ECO:0000313" key="6">
    <source>
        <dbReference type="RefSeq" id="XP_036368045.1"/>
    </source>
</evidence>
<dbReference type="SUPFAM" id="SSF53335">
    <property type="entry name" value="S-adenosyl-L-methionine-dependent methyltransferases"/>
    <property type="match status" value="1"/>
</dbReference>
<evidence type="ECO:0000313" key="4">
    <source>
        <dbReference type="RefSeq" id="XP_036368043.1"/>
    </source>
</evidence>